<dbReference type="CDD" id="cd02440">
    <property type="entry name" value="AdoMet_MTases"/>
    <property type="match status" value="1"/>
</dbReference>
<dbReference type="SUPFAM" id="SSF53335">
    <property type="entry name" value="S-adenosyl-L-methionine-dependent methyltransferases"/>
    <property type="match status" value="1"/>
</dbReference>
<dbReference type="Proteomes" id="UP000052015">
    <property type="component" value="Unassembled WGS sequence"/>
</dbReference>
<evidence type="ECO:0000256" key="1">
    <source>
        <dbReference type="ARBA" id="ARBA00001541"/>
    </source>
</evidence>
<dbReference type="InterPro" id="IPR029063">
    <property type="entry name" value="SAM-dependent_MTases_sf"/>
</dbReference>
<dbReference type="PRINTS" id="PR00996">
    <property type="entry name" value="CHERMTFRASE"/>
</dbReference>
<accession>A0A0R3JX80</accession>
<dbReference type="PANTHER" id="PTHR24422">
    <property type="entry name" value="CHEMOTAXIS PROTEIN METHYLTRANSFERASE"/>
    <property type="match status" value="1"/>
</dbReference>
<dbReference type="PROSITE" id="PS50123">
    <property type="entry name" value="CHER"/>
    <property type="match status" value="1"/>
</dbReference>
<dbReference type="AlphaFoldDB" id="A0A0R3JX80"/>
<dbReference type="InterPro" id="IPR000780">
    <property type="entry name" value="CheR_MeTrfase"/>
</dbReference>
<dbReference type="GO" id="GO:0032259">
    <property type="term" value="P:methylation"/>
    <property type="evidence" value="ECO:0007669"/>
    <property type="project" value="UniProtKB-KW"/>
</dbReference>
<dbReference type="Gene3D" id="3.40.50.150">
    <property type="entry name" value="Vaccinia Virus protein VP39"/>
    <property type="match status" value="1"/>
</dbReference>
<evidence type="ECO:0000313" key="7">
    <source>
        <dbReference type="EMBL" id="KRQ85790.1"/>
    </source>
</evidence>
<reference evidence="7 8" key="1">
    <citation type="submission" date="2015-09" db="EMBL/GenBank/DDBJ databases">
        <title>Draft genome sequence of a Caloramator mitchellensis, a moderate thermophile from the Great Artesian Basin of Australia.</title>
        <authorList>
            <person name="Patel B.K."/>
        </authorList>
    </citation>
    <scope>NUCLEOTIDE SEQUENCE [LARGE SCALE GENOMIC DNA]</scope>
    <source>
        <strain evidence="7 8">VF08</strain>
    </source>
</reference>
<evidence type="ECO:0000256" key="3">
    <source>
        <dbReference type="ARBA" id="ARBA00022603"/>
    </source>
</evidence>
<evidence type="ECO:0000256" key="5">
    <source>
        <dbReference type="ARBA" id="ARBA00022691"/>
    </source>
</evidence>
<evidence type="ECO:0000256" key="4">
    <source>
        <dbReference type="ARBA" id="ARBA00022679"/>
    </source>
</evidence>
<organism evidence="7 8">
    <name type="scientific">Caloramator mitchellensis</name>
    <dbReference type="NCBI Taxonomy" id="908809"/>
    <lineage>
        <taxon>Bacteria</taxon>
        <taxon>Bacillati</taxon>
        <taxon>Bacillota</taxon>
        <taxon>Clostridia</taxon>
        <taxon>Eubacteriales</taxon>
        <taxon>Clostridiaceae</taxon>
        <taxon>Caloramator</taxon>
    </lineage>
</organism>
<keyword evidence="5" id="KW-0949">S-adenosyl-L-methionine</keyword>
<keyword evidence="4 7" id="KW-0808">Transferase</keyword>
<dbReference type="InterPro" id="IPR050903">
    <property type="entry name" value="Bact_Chemotaxis_MeTrfase"/>
</dbReference>
<dbReference type="GO" id="GO:0008983">
    <property type="term" value="F:protein-glutamate O-methyltransferase activity"/>
    <property type="evidence" value="ECO:0007669"/>
    <property type="project" value="UniProtKB-EC"/>
</dbReference>
<evidence type="ECO:0000313" key="8">
    <source>
        <dbReference type="Proteomes" id="UP000052015"/>
    </source>
</evidence>
<dbReference type="EC" id="2.1.1.80" evidence="2"/>
<keyword evidence="8" id="KW-1185">Reference proteome</keyword>
<evidence type="ECO:0000259" key="6">
    <source>
        <dbReference type="PROSITE" id="PS50123"/>
    </source>
</evidence>
<comment type="catalytic activity">
    <reaction evidence="1">
        <text>L-glutamyl-[protein] + S-adenosyl-L-methionine = [protein]-L-glutamate 5-O-methyl ester + S-adenosyl-L-homocysteine</text>
        <dbReference type="Rhea" id="RHEA:24452"/>
        <dbReference type="Rhea" id="RHEA-COMP:10208"/>
        <dbReference type="Rhea" id="RHEA-COMP:10311"/>
        <dbReference type="ChEBI" id="CHEBI:29973"/>
        <dbReference type="ChEBI" id="CHEBI:57856"/>
        <dbReference type="ChEBI" id="CHEBI:59789"/>
        <dbReference type="ChEBI" id="CHEBI:82795"/>
        <dbReference type="EC" id="2.1.1.80"/>
    </reaction>
</comment>
<proteinExistence type="predicted"/>
<comment type="caution">
    <text evidence="7">The sequence shown here is derived from an EMBL/GenBank/DDBJ whole genome shotgun (WGS) entry which is preliminary data.</text>
</comment>
<dbReference type="EMBL" id="LKHP01000032">
    <property type="protein sequence ID" value="KRQ85790.1"/>
    <property type="molecule type" value="Genomic_DNA"/>
</dbReference>
<dbReference type="SMART" id="SM00138">
    <property type="entry name" value="MeTrc"/>
    <property type="match status" value="1"/>
</dbReference>
<dbReference type="PATRIC" id="fig|908809.3.peg.2423"/>
<dbReference type="Gene3D" id="1.10.155.10">
    <property type="entry name" value="Chemotaxis receptor methyltransferase CheR, N-terminal domain"/>
    <property type="match status" value="1"/>
</dbReference>
<dbReference type="InterPro" id="IPR022642">
    <property type="entry name" value="CheR_C"/>
</dbReference>
<dbReference type="SUPFAM" id="SSF47757">
    <property type="entry name" value="Chemotaxis receptor methyltransferase CheR, N-terminal domain"/>
    <property type="match status" value="1"/>
</dbReference>
<sequence length="270" mass="31419">MPIKTFGLKDLAEKIYRRSGIDYNNSLSNLESKIANRLEELGLSCWEYCGYLEIEPEEWNVLFELITINETYFFREENLLKEFKEVVLPIYSNRTPQNPLRIWSAACSTGEEPYTLGMLIEDCGLFEEGAVHIIASDINKKVLRKAENGIYSKKSLSFRRMPDDAYEKFFDDLGEDYKVKDSIMNMVQFRNINLMDESIIRDLGKFDIIFCRNVLIYFDTLAIKSIIQSFYNALDNRGYLFLGHAETINGINDNFKTIYTPSVFYYVKGA</sequence>
<dbReference type="STRING" id="908809.ABG79_02433"/>
<dbReference type="PANTHER" id="PTHR24422:SF10">
    <property type="entry name" value="CHEMOTAXIS PROTEIN METHYLTRANSFERASE 2"/>
    <property type="match status" value="1"/>
</dbReference>
<protein>
    <recommendedName>
        <fullName evidence="2">protein-glutamate O-methyltransferase</fullName>
        <ecNumber evidence="2">2.1.1.80</ecNumber>
    </recommendedName>
</protein>
<keyword evidence="3 7" id="KW-0489">Methyltransferase</keyword>
<dbReference type="InterPro" id="IPR036804">
    <property type="entry name" value="CheR_N_sf"/>
</dbReference>
<dbReference type="Pfam" id="PF01739">
    <property type="entry name" value="CheR"/>
    <property type="match status" value="1"/>
</dbReference>
<evidence type="ECO:0000256" key="2">
    <source>
        <dbReference type="ARBA" id="ARBA00012534"/>
    </source>
</evidence>
<feature type="domain" description="CheR-type methyltransferase" evidence="6">
    <location>
        <begin position="1"/>
        <end position="270"/>
    </location>
</feature>
<name>A0A0R3JX80_CALMK</name>
<gene>
    <name evidence="7" type="primary">cheR2_2</name>
    <name evidence="7" type="ORF">ABG79_02433</name>
</gene>